<organism evidence="1 2">
    <name type="scientific">Diphasiastrum complanatum</name>
    <name type="common">Issler's clubmoss</name>
    <name type="synonym">Lycopodium complanatum</name>
    <dbReference type="NCBI Taxonomy" id="34168"/>
    <lineage>
        <taxon>Eukaryota</taxon>
        <taxon>Viridiplantae</taxon>
        <taxon>Streptophyta</taxon>
        <taxon>Embryophyta</taxon>
        <taxon>Tracheophyta</taxon>
        <taxon>Lycopodiopsida</taxon>
        <taxon>Lycopodiales</taxon>
        <taxon>Lycopodiaceae</taxon>
        <taxon>Lycopodioideae</taxon>
        <taxon>Diphasiastrum</taxon>
    </lineage>
</organism>
<proteinExistence type="predicted"/>
<name>A0ACC2E921_DIPCM</name>
<accession>A0ACC2E921</accession>
<evidence type="ECO:0000313" key="1">
    <source>
        <dbReference type="EMBL" id="KAJ7562991.1"/>
    </source>
</evidence>
<sequence length="789" mass="86670">MGPKKKHNTNKSSKSSSSARASKGAAKVQLSAENESKLRRLLQNNSNFNTNTANSSEPSAGASLEISTDGQRKQIEKRLKNIYDALCSEGFDSSQIERVLAALPMGQQTLESALDWLCFNLSSEELPRKFSSGLTASALEGESVQLLSVARHDWTSAERSDEVDISLEKYIILNPRERKDDKQESNAGQADWIRQYVAQEAEDNDAESSKSEGSSDLEPQFIDPVTHAKEVKTELFLAKQAAADAKKAGDKDKQTTASYLIRKLRKELASLGIADDDAHGTKEMDKTENERWRRLSEGIVHDVDTFPSLSIDGGAEGSSSFIPAGANNQVGDAGPRPTRSTPQVTFSGNSNGVGQQAKGANVALDLNSDSLETKVEKSSSTESGKKETGFEGVNRCEDPEATLDGDEMLTLFEEETSNMGSLPQTVVESQKRDKFIPWGTEGSTSKKDLVVQGRKGSKATSQDTHRQPKAVLQQQCQKMGWLAPQYQRVGGDIDKAIYAVTVVRTTSGRGKNKVAGGPITFSLPTNEEAFSSILEAQNAVAAWALCQLFSELPLYRLLQEPFRSMCLRWHVEAKELQDKEAENQGLRRESFLKSLVNSTSINIPNQNTASEDTSKLVDTADKKLEDSMVTTSHLLHKHQDGESESAKEANSQYLLSLMHNKMRNKKYKEMAQSRNSLPIAAIKEQLLKVLVQGDVVVVSGETGSGKTTQVPQFILDEMIMNGCGGFCNIICTQPRRIAAISVAERVAAERCEPGPGENGSLIGYQVRLHTAWNQKLDFYFALREFFFED</sequence>
<reference evidence="2" key="1">
    <citation type="journal article" date="2024" name="Proc. Natl. Acad. Sci. U.S.A.">
        <title>Extraordinary preservation of gene collinearity over three hundred million years revealed in homosporous lycophytes.</title>
        <authorList>
            <person name="Li C."/>
            <person name="Wickell D."/>
            <person name="Kuo L.Y."/>
            <person name="Chen X."/>
            <person name="Nie B."/>
            <person name="Liao X."/>
            <person name="Peng D."/>
            <person name="Ji J."/>
            <person name="Jenkins J."/>
            <person name="Williams M."/>
            <person name="Shu S."/>
            <person name="Plott C."/>
            <person name="Barry K."/>
            <person name="Rajasekar S."/>
            <person name="Grimwood J."/>
            <person name="Han X."/>
            <person name="Sun S."/>
            <person name="Hou Z."/>
            <person name="He W."/>
            <person name="Dai G."/>
            <person name="Sun C."/>
            <person name="Schmutz J."/>
            <person name="Leebens-Mack J.H."/>
            <person name="Li F.W."/>
            <person name="Wang L."/>
        </authorList>
    </citation>
    <scope>NUCLEOTIDE SEQUENCE [LARGE SCALE GENOMIC DNA]</scope>
    <source>
        <strain evidence="2">cv. PW_Plant_1</strain>
    </source>
</reference>
<gene>
    <name evidence="1" type="ORF">O6H91_03G091800</name>
</gene>
<protein>
    <submittedName>
        <fullName evidence="1">Uncharacterized protein</fullName>
    </submittedName>
</protein>
<keyword evidence="2" id="KW-1185">Reference proteome</keyword>
<comment type="caution">
    <text evidence="1">The sequence shown here is derived from an EMBL/GenBank/DDBJ whole genome shotgun (WGS) entry which is preliminary data.</text>
</comment>
<dbReference type="Proteomes" id="UP001162992">
    <property type="component" value="Chromosome 3"/>
</dbReference>
<evidence type="ECO:0000313" key="2">
    <source>
        <dbReference type="Proteomes" id="UP001162992"/>
    </source>
</evidence>
<dbReference type="EMBL" id="CM055094">
    <property type="protein sequence ID" value="KAJ7562991.1"/>
    <property type="molecule type" value="Genomic_DNA"/>
</dbReference>